<dbReference type="PATRIC" id="fig|945713.3.peg.1045"/>
<dbReference type="PANTHER" id="PTHR31377:SF0">
    <property type="entry name" value="AGMATINE DEIMINASE-RELATED"/>
    <property type="match status" value="1"/>
</dbReference>
<gene>
    <name evidence="2" type="ordered locus">IALB_1039</name>
</gene>
<dbReference type="OrthoDB" id="9808013at2"/>
<dbReference type="HOGENOM" id="CLU_037682_0_0_10"/>
<keyword evidence="1" id="KW-0378">Hydrolase</keyword>
<evidence type="ECO:0000256" key="1">
    <source>
        <dbReference type="ARBA" id="ARBA00022801"/>
    </source>
</evidence>
<dbReference type="Gene3D" id="3.75.10.10">
    <property type="entry name" value="L-arginine/glycine Amidinotransferase, Chain A"/>
    <property type="match status" value="1"/>
</dbReference>
<protein>
    <submittedName>
        <fullName evidence="2">Agmatine deiminase</fullName>
    </submittedName>
</protein>
<reference evidence="2 3" key="1">
    <citation type="journal article" date="2012" name="Front. Microbiol.">
        <title>Complete genome of Ignavibacterium album, a metabolically versatile, flagellated, facultative anaerobe from the phylum Chlorobi.</title>
        <authorList>
            <person name="Liu Z."/>
            <person name="Frigaard N.-U."/>
            <person name="Vogl K."/>
            <person name="Iino T."/>
            <person name="Ohkuma M."/>
            <person name="Overmann J."/>
            <person name="Bryant D.A."/>
        </authorList>
    </citation>
    <scope>NUCLEOTIDE SEQUENCE [LARGE SCALE GENOMIC DNA]</scope>
    <source>
        <strain evidence="3">DSM 19864 / JCM 16511 / NBRC 101810 / Mat9-16</strain>
    </source>
</reference>
<dbReference type="RefSeq" id="WP_014559905.1">
    <property type="nucleotide sequence ID" value="NC_017464.1"/>
</dbReference>
<dbReference type="Proteomes" id="UP000007394">
    <property type="component" value="Chromosome"/>
</dbReference>
<evidence type="ECO:0000313" key="2">
    <source>
        <dbReference type="EMBL" id="AFH48750.1"/>
    </source>
</evidence>
<dbReference type="KEGG" id="ial:IALB_1039"/>
<evidence type="ECO:0000313" key="3">
    <source>
        <dbReference type="Proteomes" id="UP000007394"/>
    </source>
</evidence>
<name>I0AIE3_IGNAJ</name>
<dbReference type="GO" id="GO:0047632">
    <property type="term" value="F:agmatine deiminase activity"/>
    <property type="evidence" value="ECO:0007669"/>
    <property type="project" value="TreeGrafter"/>
</dbReference>
<dbReference type="SUPFAM" id="SSF55909">
    <property type="entry name" value="Pentein"/>
    <property type="match status" value="1"/>
</dbReference>
<dbReference type="GO" id="GO:0004668">
    <property type="term" value="F:protein-arginine deiminase activity"/>
    <property type="evidence" value="ECO:0007669"/>
    <property type="project" value="InterPro"/>
</dbReference>
<keyword evidence="3" id="KW-1185">Reference proteome</keyword>
<sequence>MQFNNLYRLPAEWEKHEATWIGWPANKEDWPGKFTPIPWVYGEIVRYISRDEKVRIIVSSKSYKQKAINVLKSVDANFDNIEFFFLKTDRNWLRDAGPQFVKDEKGNTIVVQFKFNAWAKYDNHKLDSRIPKMISEKLKLKKVIAEHKNSKVVLEGGSIDYNGTGTIITTEECLMDNEVQVRNPGFTKKDYEVVLRKYFGVNNVIWLGKGIAGDDTHGHVDDITRFVNRKTIITVIETKANDPNYIPLMENRERLEDSTLEDGSVPEIIEIPMPSPVYFKGQRLPASYANFYISNYAVLVPTFNDPNDRIALGILSELFEDRPVIGIHSVDLVWGLGTLHCLTHEQVL</sequence>
<accession>I0AIE3</accession>
<dbReference type="PANTHER" id="PTHR31377">
    <property type="entry name" value="AGMATINE DEIMINASE-RELATED"/>
    <property type="match status" value="1"/>
</dbReference>
<dbReference type="STRING" id="945713.IALB_1039"/>
<dbReference type="GO" id="GO:0009446">
    <property type="term" value="P:putrescine biosynthetic process"/>
    <property type="evidence" value="ECO:0007669"/>
    <property type="project" value="InterPro"/>
</dbReference>
<proteinExistence type="predicted"/>
<dbReference type="EMBL" id="CP003418">
    <property type="protein sequence ID" value="AFH48750.1"/>
    <property type="molecule type" value="Genomic_DNA"/>
</dbReference>
<dbReference type="AlphaFoldDB" id="I0AIE3"/>
<dbReference type="eggNOG" id="COG2957">
    <property type="taxonomic scope" value="Bacteria"/>
</dbReference>
<organism evidence="2 3">
    <name type="scientific">Ignavibacterium album (strain DSM 19864 / JCM 16511 / NBRC 101810 / Mat9-16)</name>
    <dbReference type="NCBI Taxonomy" id="945713"/>
    <lineage>
        <taxon>Bacteria</taxon>
        <taxon>Pseudomonadati</taxon>
        <taxon>Ignavibacteriota</taxon>
        <taxon>Ignavibacteria</taxon>
        <taxon>Ignavibacteriales</taxon>
        <taxon>Ignavibacteriaceae</taxon>
        <taxon>Ignavibacterium</taxon>
    </lineage>
</organism>
<dbReference type="InterPro" id="IPR007466">
    <property type="entry name" value="Peptidyl-Arg-deiminase_porph"/>
</dbReference>
<dbReference type="Pfam" id="PF04371">
    <property type="entry name" value="PAD_porph"/>
    <property type="match status" value="1"/>
</dbReference>